<protein>
    <submittedName>
        <fullName evidence="7">S8 family serine peptidase</fullName>
    </submittedName>
</protein>
<dbReference type="PROSITE" id="PS50012">
    <property type="entry name" value="RCC1_3"/>
    <property type="match status" value="6"/>
</dbReference>
<dbReference type="PROSITE" id="PS00137">
    <property type="entry name" value="SUBTILASE_HIS"/>
    <property type="match status" value="1"/>
</dbReference>
<evidence type="ECO:0000256" key="1">
    <source>
        <dbReference type="ARBA" id="ARBA00022658"/>
    </source>
</evidence>
<dbReference type="InterPro" id="IPR022398">
    <property type="entry name" value="Peptidase_S8_His-AS"/>
</dbReference>
<organism evidence="7 8">
    <name type="scientific">Streptosporangium jomthongense</name>
    <dbReference type="NCBI Taxonomy" id="1193683"/>
    <lineage>
        <taxon>Bacteria</taxon>
        <taxon>Bacillati</taxon>
        <taxon>Actinomycetota</taxon>
        <taxon>Actinomycetes</taxon>
        <taxon>Streptosporangiales</taxon>
        <taxon>Streptosporangiaceae</taxon>
        <taxon>Streptosporangium</taxon>
    </lineage>
</organism>
<proteinExistence type="inferred from homology"/>
<feature type="compositionally biased region" description="Polar residues" evidence="4">
    <location>
        <begin position="466"/>
        <end position="482"/>
    </location>
</feature>
<reference evidence="8" key="1">
    <citation type="journal article" date="2019" name="Int. J. Syst. Evol. Microbiol.">
        <title>The Global Catalogue of Microorganisms (GCM) 10K type strain sequencing project: providing services to taxonomists for standard genome sequencing and annotation.</title>
        <authorList>
            <consortium name="The Broad Institute Genomics Platform"/>
            <consortium name="The Broad Institute Genome Sequencing Center for Infectious Disease"/>
            <person name="Wu L."/>
            <person name="Ma J."/>
        </authorList>
    </citation>
    <scope>NUCLEOTIDE SEQUENCE [LARGE SCALE GENOMIC DNA]</scope>
    <source>
        <strain evidence="8">TBRC 7912</strain>
    </source>
</reference>
<dbReference type="PRINTS" id="PR00633">
    <property type="entry name" value="RCCNDNSATION"/>
</dbReference>
<dbReference type="PROSITE" id="PS51892">
    <property type="entry name" value="SUBTILASE"/>
    <property type="match status" value="1"/>
</dbReference>
<name>A0ABV8F0T7_9ACTN</name>
<evidence type="ECO:0000259" key="5">
    <source>
        <dbReference type="Pfam" id="PF00082"/>
    </source>
</evidence>
<dbReference type="RefSeq" id="WP_386190452.1">
    <property type="nucleotide sequence ID" value="NZ_JBHSBC010000019.1"/>
</dbReference>
<evidence type="ECO:0000256" key="4">
    <source>
        <dbReference type="SAM" id="MobiDB-lite"/>
    </source>
</evidence>
<dbReference type="Pfam" id="PF00082">
    <property type="entry name" value="Peptidase_S8"/>
    <property type="match status" value="1"/>
</dbReference>
<dbReference type="Proteomes" id="UP001595698">
    <property type="component" value="Unassembled WGS sequence"/>
</dbReference>
<dbReference type="SUPFAM" id="SSF50985">
    <property type="entry name" value="RCC1/BLIP-II"/>
    <property type="match status" value="2"/>
</dbReference>
<comment type="caution">
    <text evidence="7">The sequence shown here is derived from an EMBL/GenBank/DDBJ whole genome shotgun (WGS) entry which is preliminary data.</text>
</comment>
<evidence type="ECO:0000313" key="7">
    <source>
        <dbReference type="EMBL" id="MFC3982272.1"/>
    </source>
</evidence>
<feature type="region of interest" description="Disordered" evidence="4">
    <location>
        <begin position="39"/>
        <end position="67"/>
    </location>
</feature>
<evidence type="ECO:0000259" key="6">
    <source>
        <dbReference type="Pfam" id="PF25390"/>
    </source>
</evidence>
<keyword evidence="2" id="KW-0677">Repeat</keyword>
<dbReference type="InterPro" id="IPR058923">
    <property type="entry name" value="RCC1-like_dom"/>
</dbReference>
<evidence type="ECO:0000256" key="2">
    <source>
        <dbReference type="ARBA" id="ARBA00022737"/>
    </source>
</evidence>
<comment type="caution">
    <text evidence="3">Lacks conserved residue(s) required for the propagation of feature annotation.</text>
</comment>
<dbReference type="InterPro" id="IPR000209">
    <property type="entry name" value="Peptidase_S8/S53_dom"/>
</dbReference>
<dbReference type="SUPFAM" id="SSF52743">
    <property type="entry name" value="Subtilisin-like"/>
    <property type="match status" value="1"/>
</dbReference>
<keyword evidence="1" id="KW-0344">Guanine-nucleotide releasing factor</keyword>
<evidence type="ECO:0000256" key="3">
    <source>
        <dbReference type="PROSITE-ProRule" id="PRU01240"/>
    </source>
</evidence>
<feature type="region of interest" description="Disordered" evidence="4">
    <location>
        <begin position="464"/>
        <end position="483"/>
    </location>
</feature>
<feature type="domain" description="RCC1-like" evidence="6">
    <location>
        <begin position="228"/>
        <end position="551"/>
    </location>
</feature>
<dbReference type="PANTHER" id="PTHR45982">
    <property type="entry name" value="REGULATOR OF CHROMOSOME CONDENSATION"/>
    <property type="match status" value="1"/>
</dbReference>
<dbReference type="InterPro" id="IPR051553">
    <property type="entry name" value="Ran_GTPase-activating"/>
</dbReference>
<dbReference type="InterPro" id="IPR000408">
    <property type="entry name" value="Reg_chr_condens"/>
</dbReference>
<keyword evidence="8" id="KW-1185">Reference proteome</keyword>
<feature type="domain" description="Peptidase S8/S53" evidence="5">
    <location>
        <begin position="619"/>
        <end position="860"/>
    </location>
</feature>
<dbReference type="PROSITE" id="PS00626">
    <property type="entry name" value="RCC1_2"/>
    <property type="match status" value="1"/>
</dbReference>
<comment type="similarity">
    <text evidence="3">Belongs to the peptidase S8 family.</text>
</comment>
<dbReference type="EMBL" id="JBHSBC010000019">
    <property type="protein sequence ID" value="MFC3982272.1"/>
    <property type="molecule type" value="Genomic_DNA"/>
</dbReference>
<evidence type="ECO:0000313" key="8">
    <source>
        <dbReference type="Proteomes" id="UP001595698"/>
    </source>
</evidence>
<dbReference type="Gene3D" id="3.40.50.200">
    <property type="entry name" value="Peptidase S8/S53 domain"/>
    <property type="match status" value="1"/>
</dbReference>
<dbReference type="Gene3D" id="2.130.10.30">
    <property type="entry name" value="Regulator of chromosome condensation 1/beta-lactamase-inhibitor protein II"/>
    <property type="match status" value="2"/>
</dbReference>
<sequence length="878" mass="89375">MSLRSDSRSRGGPRSRRLAAALLSVAVGALSGVVAAGPASAEPAPAYDHSKDKGTAPGTHGPLPKGFSTTELSVKFKPGLAVRLRGQGLVAKDSEDATEIQRVLARYKDASIRPLSSVSETKITERRLQLERKTGRQLPDLNSWFVVTAPKSGVEGLLKDLNALPSVEIAQARMTPVATSEPLASYQRYRNAATSSLGAGVDADYANAQTGGKGDGITVTDIEEQSTYIPYFGPQTIAAGQDHSLLITRTPALGQVWAWGDNGQGQLGLGNTTAKKVPSQVPGLTGVTSVSAGDDYSLALKSDGTIWAWGDNGQGQLGNGTTTDSTVPVQVTGISNAVAISAGLGHALAVLSDGTVRAWGDNSLGQLGYVGPDSPAAVAVAGLTGVRTAPDSVAAGGVHSLALMADGTVKGWGANGIGQLGDGTTTDRATPAAVTGLTGVTQISSRGDHALALLSDGTVKAWGDNSEGQLGDGTTTGRTTPISVPGLANVNSIAAGSRHSVATAESVSWATYAWGDNNQGQLGDATTVDRYSPTVIPATSDIAAAGLAHTITKLAQTFHVWGLNSSGQLGDGTTTNRHGPVELVAYTNRWNLCHEDLAGRVATGQIVQVPSAFGDPCTNDLSIRHGTAVAGIIGAQDDNGVGMAGIAPHATLHLSGTAVFDTVAYATAHSQPGDVILFEIAVKPSTQQYPWEYQSNVYDQVVLATAAGITVVEPAGNSGVDLDDSTDPYVAVIMGRPDSGAIMVGAGTPPSPSCVGTPPSADRTALPLSSYGVRVDVQAYGECVASTTAPGWQDLTPLETDPNKTYAGGFGGTSGAGAIVAGTVASLQGVAKANGGVLTPAQVRDTLKLTGTAQPAGDPHRIGPQPNLRAAIDDILTP</sequence>
<dbReference type="Pfam" id="PF25390">
    <property type="entry name" value="WD40_RLD"/>
    <property type="match status" value="1"/>
</dbReference>
<dbReference type="PANTHER" id="PTHR45982:SF1">
    <property type="entry name" value="REGULATOR OF CHROMOSOME CONDENSATION"/>
    <property type="match status" value="1"/>
</dbReference>
<accession>A0ABV8F0T7</accession>
<dbReference type="InterPro" id="IPR036852">
    <property type="entry name" value="Peptidase_S8/S53_dom_sf"/>
</dbReference>
<dbReference type="InterPro" id="IPR009091">
    <property type="entry name" value="RCC1/BLIP-II"/>
</dbReference>
<gene>
    <name evidence="7" type="ORF">ACFOYY_19165</name>
</gene>